<name>A0A4U6W462_SETVI</name>
<sequence>MGSFGAQRQASATAHATRPSTFVLVAQVGGDVEGDCQHAPGMKRTADEVTVLLMSLATAAASYDSG</sequence>
<evidence type="ECO:0000313" key="2">
    <source>
        <dbReference type="Proteomes" id="UP000298652"/>
    </source>
</evidence>
<organism evidence="1 2">
    <name type="scientific">Setaria viridis</name>
    <name type="common">Green bristlegrass</name>
    <name type="synonym">Setaria italica subsp. viridis</name>
    <dbReference type="NCBI Taxonomy" id="4556"/>
    <lineage>
        <taxon>Eukaryota</taxon>
        <taxon>Viridiplantae</taxon>
        <taxon>Streptophyta</taxon>
        <taxon>Embryophyta</taxon>
        <taxon>Tracheophyta</taxon>
        <taxon>Spermatophyta</taxon>
        <taxon>Magnoliopsida</taxon>
        <taxon>Liliopsida</taxon>
        <taxon>Poales</taxon>
        <taxon>Poaceae</taxon>
        <taxon>PACMAD clade</taxon>
        <taxon>Panicoideae</taxon>
        <taxon>Panicodae</taxon>
        <taxon>Paniceae</taxon>
        <taxon>Cenchrinae</taxon>
        <taxon>Setaria</taxon>
    </lineage>
</organism>
<keyword evidence="2" id="KW-1185">Reference proteome</keyword>
<dbReference type="Proteomes" id="UP000298652">
    <property type="component" value="Chromosome 2"/>
</dbReference>
<dbReference type="EMBL" id="CM016553">
    <property type="protein sequence ID" value="TKW36153.1"/>
    <property type="molecule type" value="Genomic_DNA"/>
</dbReference>
<proteinExistence type="predicted"/>
<accession>A0A4U6W462</accession>
<protein>
    <submittedName>
        <fullName evidence="1">Uncharacterized protein</fullName>
    </submittedName>
</protein>
<reference evidence="1" key="1">
    <citation type="submission" date="2019-03" db="EMBL/GenBank/DDBJ databases">
        <title>WGS assembly of Setaria viridis.</title>
        <authorList>
            <person name="Huang P."/>
            <person name="Jenkins J."/>
            <person name="Grimwood J."/>
            <person name="Barry K."/>
            <person name="Healey A."/>
            <person name="Mamidi S."/>
            <person name="Sreedasyam A."/>
            <person name="Shu S."/>
            <person name="Feldman M."/>
            <person name="Wu J."/>
            <person name="Yu Y."/>
            <person name="Chen C."/>
            <person name="Johnson J."/>
            <person name="Rokhsar D."/>
            <person name="Baxter I."/>
            <person name="Schmutz J."/>
            <person name="Brutnell T."/>
            <person name="Kellogg E."/>
        </authorList>
    </citation>
    <scope>NUCLEOTIDE SEQUENCE [LARGE SCALE GENOMIC DNA]</scope>
</reference>
<dbReference type="AlphaFoldDB" id="A0A4U6W462"/>
<gene>
    <name evidence="1" type="ORF">SEVIR_2G422001v2</name>
</gene>
<dbReference type="Gramene" id="TKW36153">
    <property type="protein sequence ID" value="TKW36153"/>
    <property type="gene ID" value="SEVIR_2G422001v2"/>
</dbReference>
<evidence type="ECO:0000313" key="1">
    <source>
        <dbReference type="EMBL" id="TKW36153.1"/>
    </source>
</evidence>